<dbReference type="Proteomes" id="UP000266723">
    <property type="component" value="Unassembled WGS sequence"/>
</dbReference>
<feature type="region of interest" description="Disordered" evidence="1">
    <location>
        <begin position="127"/>
        <end position="149"/>
    </location>
</feature>
<comment type="caution">
    <text evidence="2">The sequence shown here is derived from an EMBL/GenBank/DDBJ whole genome shotgun (WGS) entry which is preliminary data.</text>
</comment>
<keyword evidence="3" id="KW-1185">Reference proteome</keyword>
<organism evidence="2 3">
    <name type="scientific">Brassica cretica</name>
    <name type="common">Mustard</name>
    <dbReference type="NCBI Taxonomy" id="69181"/>
    <lineage>
        <taxon>Eukaryota</taxon>
        <taxon>Viridiplantae</taxon>
        <taxon>Streptophyta</taxon>
        <taxon>Embryophyta</taxon>
        <taxon>Tracheophyta</taxon>
        <taxon>Spermatophyta</taxon>
        <taxon>Magnoliopsida</taxon>
        <taxon>eudicotyledons</taxon>
        <taxon>Gunneridae</taxon>
        <taxon>Pentapetalae</taxon>
        <taxon>rosids</taxon>
        <taxon>malvids</taxon>
        <taxon>Brassicales</taxon>
        <taxon>Brassicaceae</taxon>
        <taxon>Brassiceae</taxon>
        <taxon>Brassica</taxon>
    </lineage>
</organism>
<evidence type="ECO:0000313" key="2">
    <source>
        <dbReference type="EMBL" id="KAF3566453.1"/>
    </source>
</evidence>
<feature type="compositionally biased region" description="Basic and acidic residues" evidence="1">
    <location>
        <begin position="133"/>
        <end position="143"/>
    </location>
</feature>
<proteinExistence type="predicted"/>
<accession>A0ABQ7D231</accession>
<name>A0ABQ7D231_BRACR</name>
<evidence type="ECO:0000313" key="3">
    <source>
        <dbReference type="Proteomes" id="UP000266723"/>
    </source>
</evidence>
<reference evidence="2 3" key="1">
    <citation type="journal article" date="2020" name="BMC Genomics">
        <title>Intraspecific diversification of the crop wild relative Brassica cretica Lam. using demographic model selection.</title>
        <authorList>
            <person name="Kioukis A."/>
            <person name="Michalopoulou V.A."/>
            <person name="Briers L."/>
            <person name="Pirintsos S."/>
            <person name="Studholme D.J."/>
            <person name="Pavlidis P."/>
            <person name="Sarris P.F."/>
        </authorList>
    </citation>
    <scope>NUCLEOTIDE SEQUENCE [LARGE SCALE GENOMIC DNA]</scope>
    <source>
        <strain evidence="3">cv. PFS-1207/04</strain>
    </source>
</reference>
<protein>
    <submittedName>
        <fullName evidence="2">Uncharacterized protein</fullName>
    </submittedName>
</protein>
<sequence length="396" mass="45072">MPWRHMSISQHPTLGYGRPFGSEGGAFTGIVHFCGLFPEEFRRNCERPRCVDWAFLSTVGAVCNLQTNQLCLTLIDPNSHYDPIPVKKRQTIPRRINDAGIIAACHCGAEYESDYSESIDTHPVQSINTSHRKSTDADTEKSVDTYPDEWENDYYNPTIAAYTTSFPSIDTQPQQQCRKRASTDTAYYKSIDTEFNHVRDGDYSIGSWADEHHQESFVVEIATHTPGADEVFTDEELLNMQKHEFGIFRDPNGFAKAIDGCTLHVSREDIADILQTTIGADNMFMHQRSKHKTTKEFNDTAGGIDNSFNQQSRHTTHPSINTDAPTIARQPEFSRRAYDLYDGRTIPVHTKDIKRLLERASRDKPAYICLPEHASSFTQTKLVLEIYTKDEINEMF</sequence>
<evidence type="ECO:0000256" key="1">
    <source>
        <dbReference type="SAM" id="MobiDB-lite"/>
    </source>
</evidence>
<dbReference type="EMBL" id="QGKV02000759">
    <property type="protein sequence ID" value="KAF3566453.1"/>
    <property type="molecule type" value="Genomic_DNA"/>
</dbReference>
<gene>
    <name evidence="2" type="ORF">DY000_02015949</name>
</gene>